<dbReference type="SUPFAM" id="SSF53448">
    <property type="entry name" value="Nucleotide-diphospho-sugar transferases"/>
    <property type="match status" value="1"/>
</dbReference>
<protein>
    <submittedName>
        <fullName evidence="2">Bifunctional protein GlmU</fullName>
    </submittedName>
</protein>
<evidence type="ECO:0000259" key="1">
    <source>
        <dbReference type="Pfam" id="PF00483"/>
    </source>
</evidence>
<feature type="domain" description="Nucleotidyl transferase" evidence="1">
    <location>
        <begin position="9"/>
        <end position="65"/>
    </location>
</feature>
<proteinExistence type="predicted"/>
<comment type="caution">
    <text evidence="2">The sequence shown here is derived from an EMBL/GenBank/DDBJ whole genome shotgun (WGS) entry which is preliminary data.</text>
</comment>
<dbReference type="InterPro" id="IPR029044">
    <property type="entry name" value="Nucleotide-diphossugar_trans"/>
</dbReference>
<dbReference type="InterPro" id="IPR005835">
    <property type="entry name" value="NTP_transferase_dom"/>
</dbReference>
<organism evidence="2 3">
    <name type="scientific">Candidatus Curtissbacteria bacterium GW2011_GWC1_44_33</name>
    <dbReference type="NCBI Taxonomy" id="1618413"/>
    <lineage>
        <taxon>Bacteria</taxon>
        <taxon>Candidatus Curtissiibacteriota</taxon>
    </lineage>
</organism>
<gene>
    <name evidence="2" type="ORF">UW61_C0025G0004</name>
</gene>
<sequence length="67" mass="7615">MVKNIPQQAVILAAGEFSRFVPFRRDRHKSTFSIFGEHLIVQTIRGLKDAGVTKIEIVKSPEDKEFS</sequence>
<accession>A0A0G1J4H2</accession>
<reference evidence="2 3" key="1">
    <citation type="journal article" date="2015" name="Nature">
        <title>rRNA introns, odd ribosomes, and small enigmatic genomes across a large radiation of phyla.</title>
        <authorList>
            <person name="Brown C.T."/>
            <person name="Hug L.A."/>
            <person name="Thomas B.C."/>
            <person name="Sharon I."/>
            <person name="Castelle C.J."/>
            <person name="Singh A."/>
            <person name="Wilkins M.J."/>
            <person name="Williams K.H."/>
            <person name="Banfield J.F."/>
        </authorList>
    </citation>
    <scope>NUCLEOTIDE SEQUENCE [LARGE SCALE GENOMIC DNA]</scope>
</reference>
<dbReference type="Gene3D" id="3.90.550.10">
    <property type="entry name" value="Spore Coat Polysaccharide Biosynthesis Protein SpsA, Chain A"/>
    <property type="match status" value="1"/>
</dbReference>
<dbReference type="AlphaFoldDB" id="A0A0G1J4H2"/>
<dbReference type="EMBL" id="LCIZ01000025">
    <property type="protein sequence ID" value="KKT66521.1"/>
    <property type="molecule type" value="Genomic_DNA"/>
</dbReference>
<evidence type="ECO:0000313" key="2">
    <source>
        <dbReference type="EMBL" id="KKT66521.1"/>
    </source>
</evidence>
<evidence type="ECO:0000313" key="3">
    <source>
        <dbReference type="Proteomes" id="UP000033901"/>
    </source>
</evidence>
<dbReference type="Pfam" id="PF00483">
    <property type="entry name" value="NTP_transferase"/>
    <property type="match status" value="1"/>
</dbReference>
<name>A0A0G1J4H2_9BACT</name>
<dbReference type="Proteomes" id="UP000033901">
    <property type="component" value="Unassembled WGS sequence"/>
</dbReference>